<feature type="non-terminal residue" evidence="2">
    <location>
        <position position="1"/>
    </location>
</feature>
<accession>A0AAN8FMP4</accession>
<keyword evidence="1" id="KW-0732">Signal</keyword>
<dbReference type="AlphaFoldDB" id="A0AAN8FMP4"/>
<sequence length="48" mass="5404">EILQISMFLLIVSGYRTLCCSTKSFCSCSSSSYNMPSTTSCLRRFHTL</sequence>
<evidence type="ECO:0000313" key="2">
    <source>
        <dbReference type="EMBL" id="KAK5981045.1"/>
    </source>
</evidence>
<feature type="signal peptide" evidence="1">
    <location>
        <begin position="1"/>
        <end position="21"/>
    </location>
</feature>
<feature type="chain" id="PRO_5042970505" evidence="1">
    <location>
        <begin position="22"/>
        <end position="48"/>
    </location>
</feature>
<gene>
    <name evidence="2" type="ORF">GCK32_022112</name>
</gene>
<dbReference type="Proteomes" id="UP001331761">
    <property type="component" value="Unassembled WGS sequence"/>
</dbReference>
<comment type="caution">
    <text evidence="2">The sequence shown here is derived from an EMBL/GenBank/DDBJ whole genome shotgun (WGS) entry which is preliminary data.</text>
</comment>
<reference evidence="2 3" key="1">
    <citation type="submission" date="2019-10" db="EMBL/GenBank/DDBJ databases">
        <title>Assembly and Annotation for the nematode Trichostrongylus colubriformis.</title>
        <authorList>
            <person name="Martin J."/>
        </authorList>
    </citation>
    <scope>NUCLEOTIDE SEQUENCE [LARGE SCALE GENOMIC DNA]</scope>
    <source>
        <strain evidence="2">G859</strain>
        <tissue evidence="2">Whole worm</tissue>
    </source>
</reference>
<proteinExistence type="predicted"/>
<evidence type="ECO:0000256" key="1">
    <source>
        <dbReference type="SAM" id="SignalP"/>
    </source>
</evidence>
<protein>
    <submittedName>
        <fullName evidence="2">Uncharacterized protein</fullName>
    </submittedName>
</protein>
<name>A0AAN8FMP4_TRICO</name>
<dbReference type="EMBL" id="WIXE01006725">
    <property type="protein sequence ID" value="KAK5981045.1"/>
    <property type="molecule type" value="Genomic_DNA"/>
</dbReference>
<organism evidence="2 3">
    <name type="scientific">Trichostrongylus colubriformis</name>
    <name type="common">Black scour worm</name>
    <dbReference type="NCBI Taxonomy" id="6319"/>
    <lineage>
        <taxon>Eukaryota</taxon>
        <taxon>Metazoa</taxon>
        <taxon>Ecdysozoa</taxon>
        <taxon>Nematoda</taxon>
        <taxon>Chromadorea</taxon>
        <taxon>Rhabditida</taxon>
        <taxon>Rhabditina</taxon>
        <taxon>Rhabditomorpha</taxon>
        <taxon>Strongyloidea</taxon>
        <taxon>Trichostrongylidae</taxon>
        <taxon>Trichostrongylus</taxon>
    </lineage>
</organism>
<evidence type="ECO:0000313" key="3">
    <source>
        <dbReference type="Proteomes" id="UP001331761"/>
    </source>
</evidence>
<keyword evidence="3" id="KW-1185">Reference proteome</keyword>